<dbReference type="PROSITE" id="PS50113">
    <property type="entry name" value="PAC"/>
    <property type="match status" value="1"/>
</dbReference>
<dbReference type="AlphaFoldDB" id="A0A4Q7R8R5"/>
<reference evidence="6 7" key="1">
    <citation type="journal article" date="2015" name="Stand. Genomic Sci.">
        <title>Genomic Encyclopedia of Bacterial and Archaeal Type Strains, Phase III: the genomes of soil and plant-associated and newly described type strains.</title>
        <authorList>
            <person name="Whitman W.B."/>
            <person name="Woyke T."/>
            <person name="Klenk H.P."/>
            <person name="Zhou Y."/>
            <person name="Lilburn T.G."/>
            <person name="Beck B.J."/>
            <person name="De Vos P."/>
            <person name="Vandamme P."/>
            <person name="Eisen J.A."/>
            <person name="Garrity G."/>
            <person name="Hugenholtz P."/>
            <person name="Kyrpides N.C."/>
        </authorList>
    </citation>
    <scope>NUCLEOTIDE SEQUENCE [LARGE SCALE GENOMIC DNA]</scope>
    <source>
        <strain evidence="6 7">ASC-9842</strain>
    </source>
</reference>
<dbReference type="InterPro" id="IPR001610">
    <property type="entry name" value="PAC"/>
</dbReference>
<comment type="catalytic activity">
    <reaction evidence="2">
        <text>2 GTP = 3',3'-c-di-GMP + 2 diphosphate</text>
        <dbReference type="Rhea" id="RHEA:24898"/>
        <dbReference type="ChEBI" id="CHEBI:33019"/>
        <dbReference type="ChEBI" id="CHEBI:37565"/>
        <dbReference type="ChEBI" id="CHEBI:58805"/>
        <dbReference type="EC" id="2.7.7.65"/>
    </reaction>
</comment>
<gene>
    <name evidence="6" type="ORF">EV147_4923</name>
</gene>
<feature type="domain" description="PAC" evidence="4">
    <location>
        <begin position="112"/>
        <end position="164"/>
    </location>
</feature>
<dbReference type="OrthoDB" id="9813903at2"/>
<dbReference type="SMART" id="SM00086">
    <property type="entry name" value="PAC"/>
    <property type="match status" value="1"/>
</dbReference>
<dbReference type="PROSITE" id="PS50112">
    <property type="entry name" value="PAS"/>
    <property type="match status" value="1"/>
</dbReference>
<dbReference type="EMBL" id="SGXM01000012">
    <property type="protein sequence ID" value="RZT29293.1"/>
    <property type="molecule type" value="Genomic_DNA"/>
</dbReference>
<dbReference type="Pfam" id="PF08447">
    <property type="entry name" value="PAS_3"/>
    <property type="match status" value="1"/>
</dbReference>
<dbReference type="RefSeq" id="WP_130393816.1">
    <property type="nucleotide sequence ID" value="NZ_SGXM01000012.1"/>
</dbReference>
<dbReference type="SMART" id="SM00267">
    <property type="entry name" value="GGDEF"/>
    <property type="match status" value="1"/>
</dbReference>
<dbReference type="PANTHER" id="PTHR45138">
    <property type="entry name" value="REGULATORY COMPONENTS OF SENSORY TRANSDUCTION SYSTEM"/>
    <property type="match status" value="1"/>
</dbReference>
<evidence type="ECO:0000313" key="7">
    <source>
        <dbReference type="Proteomes" id="UP000291078"/>
    </source>
</evidence>
<dbReference type="InterPro" id="IPR000014">
    <property type="entry name" value="PAS"/>
</dbReference>
<dbReference type="InterPro" id="IPR043128">
    <property type="entry name" value="Rev_trsase/Diguanyl_cyclase"/>
</dbReference>
<dbReference type="NCBIfam" id="TIGR00229">
    <property type="entry name" value="sensory_box"/>
    <property type="match status" value="1"/>
</dbReference>
<comment type="caution">
    <text evidence="6">The sequence shown here is derived from an EMBL/GenBank/DDBJ whole genome shotgun (WGS) entry which is preliminary data.</text>
</comment>
<dbReference type="InterPro" id="IPR000160">
    <property type="entry name" value="GGDEF_dom"/>
</dbReference>
<evidence type="ECO:0000256" key="1">
    <source>
        <dbReference type="ARBA" id="ARBA00012528"/>
    </source>
</evidence>
<dbReference type="NCBIfam" id="TIGR00254">
    <property type="entry name" value="GGDEF"/>
    <property type="match status" value="1"/>
</dbReference>
<accession>A0A4Q7R8R5</accession>
<dbReference type="SUPFAM" id="SSF55785">
    <property type="entry name" value="PYP-like sensor domain (PAS domain)"/>
    <property type="match status" value="1"/>
</dbReference>
<keyword evidence="7" id="KW-1185">Reference proteome</keyword>
<dbReference type="GO" id="GO:0043709">
    <property type="term" value="P:cell adhesion involved in single-species biofilm formation"/>
    <property type="evidence" value="ECO:0007669"/>
    <property type="project" value="TreeGrafter"/>
</dbReference>
<feature type="domain" description="PAS" evidence="3">
    <location>
        <begin position="37"/>
        <end position="98"/>
    </location>
</feature>
<dbReference type="EC" id="2.7.7.65" evidence="1"/>
<feature type="domain" description="GGDEF" evidence="5">
    <location>
        <begin position="203"/>
        <end position="339"/>
    </location>
</feature>
<dbReference type="Gene3D" id="3.30.450.20">
    <property type="entry name" value="PAS domain"/>
    <property type="match status" value="1"/>
</dbReference>
<evidence type="ECO:0000259" key="4">
    <source>
        <dbReference type="PROSITE" id="PS50113"/>
    </source>
</evidence>
<dbReference type="PANTHER" id="PTHR45138:SF9">
    <property type="entry name" value="DIGUANYLATE CYCLASE DGCM-RELATED"/>
    <property type="match status" value="1"/>
</dbReference>
<proteinExistence type="predicted"/>
<evidence type="ECO:0000259" key="5">
    <source>
        <dbReference type="PROSITE" id="PS50887"/>
    </source>
</evidence>
<dbReference type="InterPro" id="IPR035965">
    <property type="entry name" value="PAS-like_dom_sf"/>
</dbReference>
<dbReference type="Proteomes" id="UP000291078">
    <property type="component" value="Unassembled WGS sequence"/>
</dbReference>
<dbReference type="InterPro" id="IPR013655">
    <property type="entry name" value="PAS_fold_3"/>
</dbReference>
<dbReference type="SUPFAM" id="SSF55073">
    <property type="entry name" value="Nucleotide cyclase"/>
    <property type="match status" value="1"/>
</dbReference>
<dbReference type="GO" id="GO:0052621">
    <property type="term" value="F:diguanylate cyclase activity"/>
    <property type="evidence" value="ECO:0007669"/>
    <property type="project" value="UniProtKB-EC"/>
</dbReference>
<evidence type="ECO:0000256" key="2">
    <source>
        <dbReference type="ARBA" id="ARBA00034247"/>
    </source>
</evidence>
<dbReference type="Gene3D" id="3.30.70.270">
    <property type="match status" value="1"/>
</dbReference>
<dbReference type="CDD" id="cd01949">
    <property type="entry name" value="GGDEF"/>
    <property type="match status" value="1"/>
</dbReference>
<dbReference type="InterPro" id="IPR029787">
    <property type="entry name" value="Nucleotide_cyclase"/>
</dbReference>
<dbReference type="GO" id="GO:1902201">
    <property type="term" value="P:negative regulation of bacterial-type flagellum-dependent cell motility"/>
    <property type="evidence" value="ECO:0007669"/>
    <property type="project" value="TreeGrafter"/>
</dbReference>
<organism evidence="6 7">
    <name type="scientific">Cupriavidus agavae</name>
    <dbReference type="NCBI Taxonomy" id="1001822"/>
    <lineage>
        <taxon>Bacteria</taxon>
        <taxon>Pseudomonadati</taxon>
        <taxon>Pseudomonadota</taxon>
        <taxon>Betaproteobacteria</taxon>
        <taxon>Burkholderiales</taxon>
        <taxon>Burkholderiaceae</taxon>
        <taxon>Cupriavidus</taxon>
    </lineage>
</organism>
<protein>
    <recommendedName>
        <fullName evidence="1">diguanylate cyclase</fullName>
        <ecNumber evidence="1">2.7.7.65</ecNumber>
    </recommendedName>
</protein>
<dbReference type="FunFam" id="3.30.70.270:FF:000001">
    <property type="entry name" value="Diguanylate cyclase domain protein"/>
    <property type="match status" value="1"/>
</dbReference>
<dbReference type="InterPro" id="IPR000700">
    <property type="entry name" value="PAS-assoc_C"/>
</dbReference>
<dbReference type="PROSITE" id="PS50887">
    <property type="entry name" value="GGDEF"/>
    <property type="match status" value="1"/>
</dbReference>
<dbReference type="CDD" id="cd00130">
    <property type="entry name" value="PAS"/>
    <property type="match status" value="1"/>
</dbReference>
<dbReference type="GO" id="GO:0005886">
    <property type="term" value="C:plasma membrane"/>
    <property type="evidence" value="ECO:0007669"/>
    <property type="project" value="TreeGrafter"/>
</dbReference>
<name>A0A4Q7R8R5_9BURK</name>
<evidence type="ECO:0000313" key="6">
    <source>
        <dbReference type="EMBL" id="RZT29293.1"/>
    </source>
</evidence>
<sequence length="352" mass="39179">MTRQDDRPESSSSPLKAAFLRHEESLAPGGHVPGEDDTAVYRTLLESTKAIPWKIDWATMAFAYIGPQIETLLGWAPSTWQTVNDWAERMHPDDREAVVNFCVAQSQAGTDHEADYRALKADGGYVWLRDVVHVVRKPNGEVESLIGFMFDISERKRTEEKLARLQQELEHLSFTDGLTGVGNRRMFDATLANQWQAAQDAGKPLSLIITDIDFFKSFNDYYGHVQGDGCLKRVAAVLRDAVGPDHFLGRFGGEEFAMVLADTDADTALKIAERCRELLADAAIPHLRSPYEQRLTASFGVGTIVPGERTDATAFVNLIDAQLYHAKDNGRNRIAAVDRAGMQGESFRVHSR</sequence>
<dbReference type="InterPro" id="IPR050469">
    <property type="entry name" value="Diguanylate_Cyclase"/>
</dbReference>
<evidence type="ECO:0000259" key="3">
    <source>
        <dbReference type="PROSITE" id="PS50112"/>
    </source>
</evidence>
<dbReference type="Pfam" id="PF00990">
    <property type="entry name" value="GGDEF"/>
    <property type="match status" value="1"/>
</dbReference>